<reference evidence="1 2" key="1">
    <citation type="submission" date="2014-06" db="EMBL/GenBank/DDBJ databases">
        <authorList>
            <person name="Swart Estienne"/>
        </authorList>
    </citation>
    <scope>NUCLEOTIDE SEQUENCE [LARGE SCALE GENOMIC DNA]</scope>
    <source>
        <strain evidence="1 2">130c</strain>
    </source>
</reference>
<dbReference type="GO" id="GO:0000724">
    <property type="term" value="P:double-strand break repair via homologous recombination"/>
    <property type="evidence" value="ECO:0007669"/>
    <property type="project" value="TreeGrafter"/>
</dbReference>
<dbReference type="AlphaFoldDB" id="A0A077ZSS0"/>
<dbReference type="OrthoDB" id="337581at2759"/>
<dbReference type="PANTHER" id="PTHR28498:SF1">
    <property type="entry name" value="ZINC FINGER SWIM DOMAIN-CONTAINING PROTEIN 7"/>
    <property type="match status" value="1"/>
</dbReference>
<keyword evidence="2" id="KW-1185">Reference proteome</keyword>
<accession>A0A077ZSS0</accession>
<dbReference type="PANTHER" id="PTHR28498">
    <property type="entry name" value="ZINC FINGER SWIM DOMAIN-CONTAINING PROTEIN 7"/>
    <property type="match status" value="1"/>
</dbReference>
<name>A0A077ZSS0_STYLE</name>
<dbReference type="EMBL" id="CCKQ01001481">
    <property type="protein sequence ID" value="CDW72604.1"/>
    <property type="molecule type" value="Genomic_DNA"/>
</dbReference>
<organism evidence="1 2">
    <name type="scientific">Stylonychia lemnae</name>
    <name type="common">Ciliate</name>
    <dbReference type="NCBI Taxonomy" id="5949"/>
    <lineage>
        <taxon>Eukaryota</taxon>
        <taxon>Sar</taxon>
        <taxon>Alveolata</taxon>
        <taxon>Ciliophora</taxon>
        <taxon>Intramacronucleata</taxon>
        <taxon>Spirotrichea</taxon>
        <taxon>Stichotrichia</taxon>
        <taxon>Sporadotrichida</taxon>
        <taxon>Oxytrichidae</taxon>
        <taxon>Stylonychinae</taxon>
        <taxon>Stylonychia</taxon>
    </lineage>
</organism>
<dbReference type="Proteomes" id="UP000039865">
    <property type="component" value="Unassembled WGS sequence"/>
</dbReference>
<dbReference type="InParanoid" id="A0A077ZSS0"/>
<evidence type="ECO:0008006" key="3">
    <source>
        <dbReference type="Google" id="ProtNLM"/>
    </source>
</evidence>
<dbReference type="GO" id="GO:0097196">
    <property type="term" value="C:Shu complex"/>
    <property type="evidence" value="ECO:0007669"/>
    <property type="project" value="TreeGrafter"/>
</dbReference>
<evidence type="ECO:0000313" key="1">
    <source>
        <dbReference type="EMBL" id="CDW72604.1"/>
    </source>
</evidence>
<proteinExistence type="predicted"/>
<protein>
    <recommendedName>
        <fullName evidence="3">SWIM-type domain-containing protein</fullName>
    </recommendedName>
</protein>
<evidence type="ECO:0000313" key="2">
    <source>
        <dbReference type="Proteomes" id="UP000039865"/>
    </source>
</evidence>
<sequence>MNRLESCSILNVALNRIQIEGEISSEIYALLVTLFPTVIAPTLEILDNGKVTKIQCQESKRHFYRVRDSSHVQAQKNRTAGYVSQFNGANDSECADMNHDVIKEMCFCYFFAKECMSENGGAIFCKHILASKLAEALGIAVIKEIEDKDYAPLLLGSKAHMNKFEDKRGAAAQ</sequence>
<gene>
    <name evidence="1" type="primary">Contig18492.g19645</name>
    <name evidence="1" type="ORF">STYLEM_1567</name>
</gene>